<feature type="chain" id="PRO_5039253416" description="Secreted protein" evidence="1">
    <location>
        <begin position="23"/>
        <end position="156"/>
    </location>
</feature>
<accession>A0A2N3WEC1</accession>
<organism evidence="2 3">
    <name type="scientific">Amycolatopsis echigonensis</name>
    <dbReference type="NCBI Taxonomy" id="2576905"/>
    <lineage>
        <taxon>Bacteria</taxon>
        <taxon>Bacillati</taxon>
        <taxon>Actinomycetota</taxon>
        <taxon>Actinomycetes</taxon>
        <taxon>Pseudonocardiales</taxon>
        <taxon>Pseudonocardiaceae</taxon>
        <taxon>Amycolatopsis</taxon>
    </lineage>
</organism>
<dbReference type="PROSITE" id="PS51257">
    <property type="entry name" value="PROKAR_LIPOPROTEIN"/>
    <property type="match status" value="1"/>
</dbReference>
<keyword evidence="3" id="KW-1185">Reference proteome</keyword>
<name>A0A2N3WEC1_9PSEU</name>
<feature type="signal peptide" evidence="1">
    <location>
        <begin position="1"/>
        <end position="22"/>
    </location>
</feature>
<evidence type="ECO:0000313" key="3">
    <source>
        <dbReference type="Proteomes" id="UP000233750"/>
    </source>
</evidence>
<dbReference type="Proteomes" id="UP000233750">
    <property type="component" value="Unassembled WGS sequence"/>
</dbReference>
<proteinExistence type="predicted"/>
<evidence type="ECO:0008006" key="4">
    <source>
        <dbReference type="Google" id="ProtNLM"/>
    </source>
</evidence>
<evidence type="ECO:0000256" key="1">
    <source>
        <dbReference type="SAM" id="SignalP"/>
    </source>
</evidence>
<dbReference type="EMBL" id="PJMY01000003">
    <property type="protein sequence ID" value="PKV92203.1"/>
    <property type="molecule type" value="Genomic_DNA"/>
</dbReference>
<reference evidence="2 3" key="1">
    <citation type="submission" date="2017-12" db="EMBL/GenBank/DDBJ databases">
        <title>Sequencing the genomes of 1000 Actinobacteria strains.</title>
        <authorList>
            <person name="Klenk H.-P."/>
        </authorList>
    </citation>
    <scope>NUCLEOTIDE SEQUENCE [LARGE SCALE GENOMIC DNA]</scope>
    <source>
        <strain evidence="2 3">DSM 45165</strain>
    </source>
</reference>
<comment type="caution">
    <text evidence="2">The sequence shown here is derived from an EMBL/GenBank/DDBJ whole genome shotgun (WGS) entry which is preliminary data.</text>
</comment>
<sequence>MTRSIRLRTAILSGASVSALLAGCGGGQPGDGNSAGGSVDFVQYQTDAGSGSPPGPSFGLLWTFDPATMQLSPGDCTAAQGDETRLESDTATWPAVLKQPMDGAEKNFRAAIAACSSGDFTSMTSEINQGKDSLAATRDAFGAHCKQTSDATKFAC</sequence>
<evidence type="ECO:0000313" key="2">
    <source>
        <dbReference type="EMBL" id="PKV92203.1"/>
    </source>
</evidence>
<keyword evidence="1" id="KW-0732">Signal</keyword>
<protein>
    <recommendedName>
        <fullName evidence="4">Secreted protein</fullName>
    </recommendedName>
</protein>
<gene>
    <name evidence="2" type="ORF">ATK30_2999</name>
</gene>
<dbReference type="AlphaFoldDB" id="A0A2N3WEC1"/>